<dbReference type="Pfam" id="PF13399">
    <property type="entry name" value="LytR_C"/>
    <property type="match status" value="1"/>
</dbReference>
<protein>
    <recommendedName>
        <fullName evidence="1">LytR/CpsA/Psr regulator C-terminal domain-containing protein</fullName>
    </recommendedName>
</protein>
<dbReference type="Gene3D" id="3.30.70.2390">
    <property type="match status" value="1"/>
</dbReference>
<name>A0AAE3YJF4_9ACTN</name>
<dbReference type="InterPro" id="IPR027381">
    <property type="entry name" value="LytR/CpsA/Psr_C"/>
</dbReference>
<dbReference type="Proteomes" id="UP001183643">
    <property type="component" value="Unassembled WGS sequence"/>
</dbReference>
<dbReference type="EMBL" id="JAVDYB010000001">
    <property type="protein sequence ID" value="MDR7273505.1"/>
    <property type="molecule type" value="Genomic_DNA"/>
</dbReference>
<evidence type="ECO:0000313" key="3">
    <source>
        <dbReference type="Proteomes" id="UP001183643"/>
    </source>
</evidence>
<keyword evidence="3" id="KW-1185">Reference proteome</keyword>
<comment type="caution">
    <text evidence="2">The sequence shown here is derived from an EMBL/GenBank/DDBJ whole genome shotgun (WGS) entry which is preliminary data.</text>
</comment>
<sequence>MSYARMRALIVLSVLTVAAVVFVAVALVRDTQTEATASEECPAGYVRANVALPEPKDVKLKVFNATGENGLGARVSTDFTNRKFQVEKPENSEQTSDDVATLRYGPKTVGAAHLLRAYFLDNARTEYDETRESDVVDVVIGTGFEQLATTTEVNQSLVELGQADVPPGACAA</sequence>
<evidence type="ECO:0000313" key="2">
    <source>
        <dbReference type="EMBL" id="MDR7273505.1"/>
    </source>
</evidence>
<organism evidence="2 3">
    <name type="scientific">Catenuloplanes atrovinosus</name>
    <dbReference type="NCBI Taxonomy" id="137266"/>
    <lineage>
        <taxon>Bacteria</taxon>
        <taxon>Bacillati</taxon>
        <taxon>Actinomycetota</taxon>
        <taxon>Actinomycetes</taxon>
        <taxon>Micromonosporales</taxon>
        <taxon>Micromonosporaceae</taxon>
        <taxon>Catenuloplanes</taxon>
    </lineage>
</organism>
<accession>A0AAE3YJF4</accession>
<gene>
    <name evidence="2" type="ORF">J2S41_000283</name>
</gene>
<dbReference type="AlphaFoldDB" id="A0AAE3YJF4"/>
<evidence type="ECO:0000259" key="1">
    <source>
        <dbReference type="Pfam" id="PF13399"/>
    </source>
</evidence>
<feature type="domain" description="LytR/CpsA/Psr regulator C-terminal" evidence="1">
    <location>
        <begin position="57"/>
        <end position="144"/>
    </location>
</feature>
<proteinExistence type="predicted"/>
<reference evidence="2" key="1">
    <citation type="submission" date="2023-07" db="EMBL/GenBank/DDBJ databases">
        <title>Sequencing the genomes of 1000 actinobacteria strains.</title>
        <authorList>
            <person name="Klenk H.-P."/>
        </authorList>
    </citation>
    <scope>NUCLEOTIDE SEQUENCE</scope>
    <source>
        <strain evidence="2">DSM 44707</strain>
    </source>
</reference>